<dbReference type="AlphaFoldDB" id="A0A1G7WRH9"/>
<dbReference type="GO" id="GO:0003700">
    <property type="term" value="F:DNA-binding transcription factor activity"/>
    <property type="evidence" value="ECO:0007669"/>
    <property type="project" value="InterPro"/>
</dbReference>
<evidence type="ECO:0000313" key="7">
    <source>
        <dbReference type="Proteomes" id="UP000199495"/>
    </source>
</evidence>
<dbReference type="InterPro" id="IPR005119">
    <property type="entry name" value="LysR_subst-bd"/>
</dbReference>
<keyword evidence="7" id="KW-1185">Reference proteome</keyword>
<dbReference type="Pfam" id="PF00126">
    <property type="entry name" value="HTH_1"/>
    <property type="match status" value="1"/>
</dbReference>
<keyword evidence="3 6" id="KW-0238">DNA-binding</keyword>
<keyword evidence="2" id="KW-0805">Transcription regulation</keyword>
<organism evidence="6 7">
    <name type="scientific">Pelagibacterium luteolum</name>
    <dbReference type="NCBI Taxonomy" id="440168"/>
    <lineage>
        <taxon>Bacteria</taxon>
        <taxon>Pseudomonadati</taxon>
        <taxon>Pseudomonadota</taxon>
        <taxon>Alphaproteobacteria</taxon>
        <taxon>Hyphomicrobiales</taxon>
        <taxon>Devosiaceae</taxon>
        <taxon>Pelagibacterium</taxon>
    </lineage>
</organism>
<evidence type="ECO:0000256" key="4">
    <source>
        <dbReference type="ARBA" id="ARBA00023163"/>
    </source>
</evidence>
<evidence type="ECO:0000256" key="2">
    <source>
        <dbReference type="ARBA" id="ARBA00023015"/>
    </source>
</evidence>
<evidence type="ECO:0000256" key="3">
    <source>
        <dbReference type="ARBA" id="ARBA00023125"/>
    </source>
</evidence>
<evidence type="ECO:0000259" key="5">
    <source>
        <dbReference type="PROSITE" id="PS50931"/>
    </source>
</evidence>
<protein>
    <submittedName>
        <fullName evidence="6">DNA-binding transcriptional regulator, LysR family</fullName>
    </submittedName>
</protein>
<dbReference type="InterPro" id="IPR000847">
    <property type="entry name" value="LysR_HTH_N"/>
</dbReference>
<comment type="similarity">
    <text evidence="1">Belongs to the LysR transcriptional regulatory family.</text>
</comment>
<evidence type="ECO:0000313" key="6">
    <source>
        <dbReference type="EMBL" id="SDG74542.1"/>
    </source>
</evidence>
<dbReference type="Gene3D" id="3.40.190.10">
    <property type="entry name" value="Periplasmic binding protein-like II"/>
    <property type="match status" value="2"/>
</dbReference>
<dbReference type="InterPro" id="IPR036388">
    <property type="entry name" value="WH-like_DNA-bd_sf"/>
</dbReference>
<dbReference type="RefSeq" id="WP_090596899.1">
    <property type="nucleotide sequence ID" value="NZ_FNCS01000007.1"/>
</dbReference>
<dbReference type="Pfam" id="PF03466">
    <property type="entry name" value="LysR_substrate"/>
    <property type="match status" value="1"/>
</dbReference>
<dbReference type="EMBL" id="FNCS01000007">
    <property type="protein sequence ID" value="SDG74542.1"/>
    <property type="molecule type" value="Genomic_DNA"/>
</dbReference>
<dbReference type="PANTHER" id="PTHR30346:SF28">
    <property type="entry name" value="HTH-TYPE TRANSCRIPTIONAL REGULATOR CYNR"/>
    <property type="match status" value="1"/>
</dbReference>
<evidence type="ECO:0000256" key="1">
    <source>
        <dbReference type="ARBA" id="ARBA00009437"/>
    </source>
</evidence>
<dbReference type="SUPFAM" id="SSF53850">
    <property type="entry name" value="Periplasmic binding protein-like II"/>
    <property type="match status" value="1"/>
</dbReference>
<feature type="domain" description="HTH lysR-type" evidence="5">
    <location>
        <begin position="1"/>
        <end position="58"/>
    </location>
</feature>
<dbReference type="PROSITE" id="PS50931">
    <property type="entry name" value="HTH_LYSR"/>
    <property type="match status" value="1"/>
</dbReference>
<keyword evidence="4" id="KW-0804">Transcription</keyword>
<gene>
    <name evidence="6" type="ORF">SAMN04487974_10771</name>
</gene>
<proteinExistence type="inferred from homology"/>
<dbReference type="SUPFAM" id="SSF46785">
    <property type="entry name" value="Winged helix' DNA-binding domain"/>
    <property type="match status" value="1"/>
</dbReference>
<sequence>METRFLETFVLVAELGSLAEASRRLGVTPVAVAQRMQALEDEVGAPLLIRAGRRVKPTQAGYAILDRARDILVEVRSLSSLAQLDKVAGDIRLGAISTALTGILPKALHTLSTTAPELNAFLLPGTSNDLYRALLDGKIDAALLVEPPFEIAKSLRWTTLRREPLVVLCRPDQAQTDPLDLLRTEPFIRYDRNNWGGRLPDQYLRDHAITPNERYELDSIDAIAVMVRTGLGVSLVPDWSSPWPEAEALVRLDIPKPRPERAIGMLWPQSAPAGRLIETVIAAIGQD</sequence>
<dbReference type="Proteomes" id="UP000199495">
    <property type="component" value="Unassembled WGS sequence"/>
</dbReference>
<dbReference type="GO" id="GO:0003677">
    <property type="term" value="F:DNA binding"/>
    <property type="evidence" value="ECO:0007669"/>
    <property type="project" value="UniProtKB-KW"/>
</dbReference>
<dbReference type="Gene3D" id="1.10.10.10">
    <property type="entry name" value="Winged helix-like DNA-binding domain superfamily/Winged helix DNA-binding domain"/>
    <property type="match status" value="1"/>
</dbReference>
<reference evidence="6 7" key="1">
    <citation type="submission" date="2016-10" db="EMBL/GenBank/DDBJ databases">
        <authorList>
            <person name="de Groot N.N."/>
        </authorList>
    </citation>
    <scope>NUCLEOTIDE SEQUENCE [LARGE SCALE GENOMIC DNA]</scope>
    <source>
        <strain evidence="6 7">CGMCC 1.10267</strain>
    </source>
</reference>
<dbReference type="OrthoDB" id="9811588at2"/>
<dbReference type="PANTHER" id="PTHR30346">
    <property type="entry name" value="TRANSCRIPTIONAL DUAL REGULATOR HCAR-RELATED"/>
    <property type="match status" value="1"/>
</dbReference>
<dbReference type="InterPro" id="IPR036390">
    <property type="entry name" value="WH_DNA-bd_sf"/>
</dbReference>
<name>A0A1G7WRH9_9HYPH</name>
<accession>A0A1G7WRH9</accession>
<dbReference type="CDD" id="cd08427">
    <property type="entry name" value="PBP2_LTTR_like_2"/>
    <property type="match status" value="1"/>
</dbReference>
<dbReference type="GO" id="GO:0032993">
    <property type="term" value="C:protein-DNA complex"/>
    <property type="evidence" value="ECO:0007669"/>
    <property type="project" value="TreeGrafter"/>
</dbReference>
<dbReference type="STRING" id="440168.SAMN04487974_10771"/>